<gene>
    <name evidence="1" type="ORF">OE88DRAFT_830985</name>
</gene>
<dbReference type="STRING" id="5364.A0A5C3MR16"/>
<accession>A0A5C3MR16</accession>
<dbReference type="AlphaFoldDB" id="A0A5C3MR16"/>
<name>A0A5C3MR16_9AGAM</name>
<proteinExistence type="predicted"/>
<evidence type="ECO:0008006" key="3">
    <source>
        <dbReference type="Google" id="ProtNLM"/>
    </source>
</evidence>
<sequence>MVSTGRMVSVQGAGRGKGLVAIRDIQRGKLLIKGSPILQIPQQNLVDYLPLPHPQHLPSDRTRFYNLSFVHLPPPLHHSPLQVALAIVQANAVSAGRLDHISMFPTMTSLNGRTMHARESSTRCIVGRTTYTDLKWKRTIEGTIFCPNTH</sequence>
<dbReference type="EMBL" id="ML213525">
    <property type="protein sequence ID" value="TFK47243.1"/>
    <property type="molecule type" value="Genomic_DNA"/>
</dbReference>
<dbReference type="OrthoDB" id="265717at2759"/>
<evidence type="ECO:0000313" key="1">
    <source>
        <dbReference type="EMBL" id="TFK47243.1"/>
    </source>
</evidence>
<keyword evidence="2" id="KW-1185">Reference proteome</keyword>
<reference evidence="1 2" key="1">
    <citation type="journal article" date="2019" name="Nat. Ecol. Evol.">
        <title>Megaphylogeny resolves global patterns of mushroom evolution.</title>
        <authorList>
            <person name="Varga T."/>
            <person name="Krizsan K."/>
            <person name="Foldi C."/>
            <person name="Dima B."/>
            <person name="Sanchez-Garcia M."/>
            <person name="Sanchez-Ramirez S."/>
            <person name="Szollosi G.J."/>
            <person name="Szarkandi J.G."/>
            <person name="Papp V."/>
            <person name="Albert L."/>
            <person name="Andreopoulos W."/>
            <person name="Angelini C."/>
            <person name="Antonin V."/>
            <person name="Barry K.W."/>
            <person name="Bougher N.L."/>
            <person name="Buchanan P."/>
            <person name="Buyck B."/>
            <person name="Bense V."/>
            <person name="Catcheside P."/>
            <person name="Chovatia M."/>
            <person name="Cooper J."/>
            <person name="Damon W."/>
            <person name="Desjardin D."/>
            <person name="Finy P."/>
            <person name="Geml J."/>
            <person name="Haridas S."/>
            <person name="Hughes K."/>
            <person name="Justo A."/>
            <person name="Karasinski D."/>
            <person name="Kautmanova I."/>
            <person name="Kiss B."/>
            <person name="Kocsube S."/>
            <person name="Kotiranta H."/>
            <person name="LaButti K.M."/>
            <person name="Lechner B.E."/>
            <person name="Liimatainen K."/>
            <person name="Lipzen A."/>
            <person name="Lukacs Z."/>
            <person name="Mihaltcheva S."/>
            <person name="Morgado L.N."/>
            <person name="Niskanen T."/>
            <person name="Noordeloos M.E."/>
            <person name="Ohm R.A."/>
            <person name="Ortiz-Santana B."/>
            <person name="Ovrebo C."/>
            <person name="Racz N."/>
            <person name="Riley R."/>
            <person name="Savchenko A."/>
            <person name="Shiryaev A."/>
            <person name="Soop K."/>
            <person name="Spirin V."/>
            <person name="Szebenyi C."/>
            <person name="Tomsovsky M."/>
            <person name="Tulloss R.E."/>
            <person name="Uehling J."/>
            <person name="Grigoriev I.V."/>
            <person name="Vagvolgyi C."/>
            <person name="Papp T."/>
            <person name="Martin F.M."/>
            <person name="Miettinen O."/>
            <person name="Hibbett D.S."/>
            <person name="Nagy L.G."/>
        </authorList>
    </citation>
    <scope>NUCLEOTIDE SEQUENCE [LARGE SCALE GENOMIC DNA]</scope>
    <source>
        <strain evidence="1 2">OMC1185</strain>
    </source>
</reference>
<evidence type="ECO:0000313" key="2">
    <source>
        <dbReference type="Proteomes" id="UP000305948"/>
    </source>
</evidence>
<protein>
    <recommendedName>
        <fullName evidence="3">SET domain-containing protein</fullName>
    </recommendedName>
</protein>
<dbReference type="Proteomes" id="UP000305948">
    <property type="component" value="Unassembled WGS sequence"/>
</dbReference>
<organism evidence="1 2">
    <name type="scientific">Heliocybe sulcata</name>
    <dbReference type="NCBI Taxonomy" id="5364"/>
    <lineage>
        <taxon>Eukaryota</taxon>
        <taxon>Fungi</taxon>
        <taxon>Dikarya</taxon>
        <taxon>Basidiomycota</taxon>
        <taxon>Agaricomycotina</taxon>
        <taxon>Agaricomycetes</taxon>
        <taxon>Gloeophyllales</taxon>
        <taxon>Gloeophyllaceae</taxon>
        <taxon>Heliocybe</taxon>
    </lineage>
</organism>